<dbReference type="EMBL" id="AP028947">
    <property type="protein sequence ID" value="BET26625.1"/>
    <property type="molecule type" value="Genomic_DNA"/>
</dbReference>
<dbReference type="Gene3D" id="3.40.50.1820">
    <property type="entry name" value="alpha/beta hydrolase"/>
    <property type="match status" value="1"/>
</dbReference>
<dbReference type="GO" id="GO:0016020">
    <property type="term" value="C:membrane"/>
    <property type="evidence" value="ECO:0007669"/>
    <property type="project" value="TreeGrafter"/>
</dbReference>
<protein>
    <submittedName>
        <fullName evidence="2">Alpha/beta hydrolase</fullName>
    </submittedName>
</protein>
<dbReference type="InterPro" id="IPR029058">
    <property type="entry name" value="AB_hydrolase_fold"/>
</dbReference>
<accession>A0AA86J8P3</accession>
<dbReference type="InterPro" id="IPR050266">
    <property type="entry name" value="AB_hydrolase_sf"/>
</dbReference>
<dbReference type="PANTHER" id="PTHR43798">
    <property type="entry name" value="MONOACYLGLYCEROL LIPASE"/>
    <property type="match status" value="1"/>
</dbReference>
<dbReference type="RefSeq" id="WP_130555917.1">
    <property type="nucleotide sequence ID" value="NZ_AP028947.1"/>
</dbReference>
<gene>
    <name evidence="2" type="ORF">RGQ30_21260</name>
</gene>
<dbReference type="PRINTS" id="PR00111">
    <property type="entry name" value="ABHYDROLASE"/>
</dbReference>
<proteinExistence type="predicted"/>
<dbReference type="PANTHER" id="PTHR43798:SF33">
    <property type="entry name" value="HYDROLASE, PUTATIVE (AFU_ORTHOLOGUE AFUA_2G14860)-RELATED"/>
    <property type="match status" value="1"/>
</dbReference>
<keyword evidence="3" id="KW-1185">Reference proteome</keyword>
<reference evidence="2 3" key="1">
    <citation type="submission" date="2023-10" db="EMBL/GenBank/DDBJ databases">
        <title>Complete Genome Sequence of Limnobacter thiooxidans CS-K2T, Isolated from freshwater lake sediments in Bavaria, Germany.</title>
        <authorList>
            <person name="Naruki M."/>
            <person name="Watanabe A."/>
            <person name="Warashina T."/>
            <person name="Morita T."/>
            <person name="Arakawa K."/>
        </authorList>
    </citation>
    <scope>NUCLEOTIDE SEQUENCE [LARGE SCALE GENOMIC DNA]</scope>
    <source>
        <strain evidence="2 3">CS-K2</strain>
    </source>
</reference>
<sequence>MQLIPVLNGNVRLSVMTLGPAQSLERPCVFLHGLVTGNISTWYSVAALEMARDRQVILYDLRGHGDSAVPASGYDLDTQAEDLACVLDATVPDGEMVDLVGHSLGALIALRFALRFGKKVKHRVGRLILVDAPMPACEWVRPSLEQVQSPQALDDWLRSAPAMIGQLTGRRLERLSRRLQQLFFETSLVQDVCNMQAESPDDLRALTLPVTLVYGKQSPCRPVANTLRKLLPIRALLLIDCGHYIPSEAPEPLRDVVVGTLRYETAEESLQEKPVADAVQVSA</sequence>
<name>A0AA86J8P3_9BURK</name>
<dbReference type="AlphaFoldDB" id="A0AA86J8P3"/>
<dbReference type="InterPro" id="IPR000073">
    <property type="entry name" value="AB_hydrolase_1"/>
</dbReference>
<dbReference type="GO" id="GO:0016787">
    <property type="term" value="F:hydrolase activity"/>
    <property type="evidence" value="ECO:0007669"/>
    <property type="project" value="UniProtKB-KW"/>
</dbReference>
<organism evidence="2 3">
    <name type="scientific">Limnobacter thiooxidans</name>
    <dbReference type="NCBI Taxonomy" id="131080"/>
    <lineage>
        <taxon>Bacteria</taxon>
        <taxon>Pseudomonadati</taxon>
        <taxon>Pseudomonadota</taxon>
        <taxon>Betaproteobacteria</taxon>
        <taxon>Burkholderiales</taxon>
        <taxon>Burkholderiaceae</taxon>
        <taxon>Limnobacter</taxon>
    </lineage>
</organism>
<dbReference type="KEGG" id="lto:RGQ30_21260"/>
<dbReference type="Proteomes" id="UP001329151">
    <property type="component" value="Chromosome"/>
</dbReference>
<evidence type="ECO:0000259" key="1">
    <source>
        <dbReference type="Pfam" id="PF12697"/>
    </source>
</evidence>
<feature type="domain" description="AB hydrolase-1" evidence="1">
    <location>
        <begin position="29"/>
        <end position="255"/>
    </location>
</feature>
<dbReference type="Pfam" id="PF12697">
    <property type="entry name" value="Abhydrolase_6"/>
    <property type="match status" value="1"/>
</dbReference>
<evidence type="ECO:0000313" key="3">
    <source>
        <dbReference type="Proteomes" id="UP001329151"/>
    </source>
</evidence>
<evidence type="ECO:0000313" key="2">
    <source>
        <dbReference type="EMBL" id="BET26625.1"/>
    </source>
</evidence>
<dbReference type="SUPFAM" id="SSF53474">
    <property type="entry name" value="alpha/beta-Hydrolases"/>
    <property type="match status" value="1"/>
</dbReference>
<keyword evidence="2" id="KW-0378">Hydrolase</keyword>